<keyword evidence="2" id="KW-0812">Transmembrane</keyword>
<dbReference type="RefSeq" id="WP_132338342.1">
    <property type="nucleotide sequence ID" value="NZ_SMJZ01000169.1"/>
</dbReference>
<gene>
    <name evidence="3" type="ORF">E1267_32855</name>
</gene>
<feature type="region of interest" description="Disordered" evidence="1">
    <location>
        <begin position="869"/>
        <end position="888"/>
    </location>
</feature>
<keyword evidence="4" id="KW-1185">Reference proteome</keyword>
<proteinExistence type="predicted"/>
<reference evidence="3 4" key="1">
    <citation type="submission" date="2019-02" db="EMBL/GenBank/DDBJ databases">
        <title>Draft genome sequences of novel Actinobacteria.</title>
        <authorList>
            <person name="Sahin N."/>
            <person name="Ay H."/>
            <person name="Saygin H."/>
        </authorList>
    </citation>
    <scope>NUCLEOTIDE SEQUENCE [LARGE SCALE GENOMIC DNA]</scope>
    <source>
        <strain evidence="3 4">KC201</strain>
    </source>
</reference>
<name>A0A4R4MXR1_9ACTN</name>
<dbReference type="EMBL" id="SMJZ01000169">
    <property type="protein sequence ID" value="TDC01079.1"/>
    <property type="molecule type" value="Genomic_DNA"/>
</dbReference>
<dbReference type="OrthoDB" id="3440574at2"/>
<feature type="transmembrane region" description="Helical" evidence="2">
    <location>
        <begin position="193"/>
        <end position="212"/>
    </location>
</feature>
<evidence type="ECO:0000256" key="1">
    <source>
        <dbReference type="SAM" id="MobiDB-lite"/>
    </source>
</evidence>
<sequence length="888" mass="96582">MTEHEDGTGWRSAQMADLRSVIERLIRRRTLLRADPPLPTVLVTGEQAVAAVDRLAEPFETAVPYARVMDGAHESVLDLVSSLAGDEDHTGKAETDRGRLGKPVGGSLLPPPRFPLAQFVLWARARPEGRVPDPHSHTDYQLYKKRLKDWRRGMAGGGGDDVKTSADFLARAATTWVPVGTLAVWWAGGAADLVGVIPWLLGLLVALGGTLAQGTMSIRGSLFTGWFSSEPTLARRRFERLPQYALRLAAAPDDAIEELLVHALMQDLHEAYKKWIVPWPSWGRGQYCLLVLQITDPDGVNARFLRLMEEITKKTGLFAPMLVLAAVPHGVPPAQAAPKPLRDLEEAVAQWRNMARLGVPELRLTVEATAVPAQPQDDPSPPRRRRAMAYWTVMALLVIVPLSLVYAIQLDRNEHCGGLPWVERVEDECVGVVNAERSTPETLFEGDVKELVKRIDRNNAYAIGSGRYISLVLFGEFSIKKTAEDDTRLAAAVSELAAVEEYQRTVTSTPRLHVLIANAGDNFDHGRRAARLIIDMAEQDKRVMGVVGLPRSVAGIGEAIRELHLAKIPMVSSTATADQFGYISNPGLPGQPGEPSPYYFQVGPTNVRQAAFGARFARRTLLKGVSNPTAVIVEDRSQGDVYTLNLADDFEAALTEEKADVQRISYTVQQGGISSAAGKACALAPDVLVYAGRASEFRAFLTAVEGNACGAVKVIAGDDVVKVVTDHGDEIANTKQAEVYYLALAHRALWPRSSATSFVSKLQDKGHPTASDDNLILTYDAADVVYRAANAAYQAAGMAGGEGDVQLPSRGDILYRLARTSGNAAWAGSGGVVSFDLTERHTPIDKAIAIMKVERSEWGYTRLVKRCGRLDTNEPPSKDPLCTDLPNK</sequence>
<feature type="compositionally biased region" description="Basic and acidic residues" evidence="1">
    <location>
        <begin position="86"/>
        <end position="99"/>
    </location>
</feature>
<dbReference type="SUPFAM" id="SSF53822">
    <property type="entry name" value="Periplasmic binding protein-like I"/>
    <property type="match status" value="1"/>
</dbReference>
<keyword evidence="2" id="KW-1133">Transmembrane helix</keyword>
<evidence type="ECO:0000256" key="2">
    <source>
        <dbReference type="SAM" id="Phobius"/>
    </source>
</evidence>
<feature type="region of interest" description="Disordered" evidence="1">
    <location>
        <begin position="86"/>
        <end position="108"/>
    </location>
</feature>
<dbReference type="InterPro" id="IPR028082">
    <property type="entry name" value="Peripla_BP_I"/>
</dbReference>
<feature type="transmembrane region" description="Helical" evidence="2">
    <location>
        <begin position="388"/>
        <end position="408"/>
    </location>
</feature>
<dbReference type="Proteomes" id="UP000295157">
    <property type="component" value="Unassembled WGS sequence"/>
</dbReference>
<dbReference type="AlphaFoldDB" id="A0A4R4MXR1"/>
<protein>
    <submittedName>
        <fullName evidence="3">Uncharacterized protein</fullName>
    </submittedName>
</protein>
<keyword evidence="2" id="KW-0472">Membrane</keyword>
<accession>A0A4R4MXR1</accession>
<evidence type="ECO:0000313" key="3">
    <source>
        <dbReference type="EMBL" id="TDC01079.1"/>
    </source>
</evidence>
<evidence type="ECO:0000313" key="4">
    <source>
        <dbReference type="Proteomes" id="UP000295157"/>
    </source>
</evidence>
<comment type="caution">
    <text evidence="3">The sequence shown here is derived from an EMBL/GenBank/DDBJ whole genome shotgun (WGS) entry which is preliminary data.</text>
</comment>
<organism evidence="3 4">
    <name type="scientific">Nonomuraea longispora</name>
    <dbReference type="NCBI Taxonomy" id="1848320"/>
    <lineage>
        <taxon>Bacteria</taxon>
        <taxon>Bacillati</taxon>
        <taxon>Actinomycetota</taxon>
        <taxon>Actinomycetes</taxon>
        <taxon>Streptosporangiales</taxon>
        <taxon>Streptosporangiaceae</taxon>
        <taxon>Nonomuraea</taxon>
    </lineage>
</organism>
<dbReference type="Gene3D" id="3.40.50.2300">
    <property type="match status" value="2"/>
</dbReference>